<comment type="caution">
    <text evidence="1">The sequence shown here is derived from an EMBL/GenBank/DDBJ whole genome shotgun (WGS) entry which is preliminary data.</text>
</comment>
<proteinExistence type="predicted"/>
<dbReference type="AlphaFoldDB" id="X1KL03"/>
<dbReference type="EMBL" id="BARV01010080">
    <property type="protein sequence ID" value="GAI07747.1"/>
    <property type="molecule type" value="Genomic_DNA"/>
</dbReference>
<evidence type="ECO:0000313" key="1">
    <source>
        <dbReference type="EMBL" id="GAI07747.1"/>
    </source>
</evidence>
<gene>
    <name evidence="1" type="ORF">S06H3_19648</name>
</gene>
<accession>X1KL03</accession>
<reference evidence="1" key="1">
    <citation type="journal article" date="2014" name="Front. Microbiol.">
        <title>High frequency of phylogenetically diverse reductive dehalogenase-homologous genes in deep subseafloor sedimentary metagenomes.</title>
        <authorList>
            <person name="Kawai M."/>
            <person name="Futagami T."/>
            <person name="Toyoda A."/>
            <person name="Takaki Y."/>
            <person name="Nishi S."/>
            <person name="Hori S."/>
            <person name="Arai W."/>
            <person name="Tsubouchi T."/>
            <person name="Morono Y."/>
            <person name="Uchiyama I."/>
            <person name="Ito T."/>
            <person name="Fujiyama A."/>
            <person name="Inagaki F."/>
            <person name="Takami H."/>
        </authorList>
    </citation>
    <scope>NUCLEOTIDE SEQUENCE</scope>
    <source>
        <strain evidence="1">Expedition CK06-06</strain>
    </source>
</reference>
<organism evidence="1">
    <name type="scientific">marine sediment metagenome</name>
    <dbReference type="NCBI Taxonomy" id="412755"/>
    <lineage>
        <taxon>unclassified sequences</taxon>
        <taxon>metagenomes</taxon>
        <taxon>ecological metagenomes</taxon>
    </lineage>
</organism>
<name>X1KL03_9ZZZZ</name>
<sequence length="75" mass="8598">MYNGWYKLRLEINDTNYINYSLYQNGIELVDSTKDSDLGPSFSNVASIEWSSTKIPVVCPMFFWDEHKIGIAALS</sequence>
<protein>
    <submittedName>
        <fullName evidence="1">Uncharacterized protein</fullName>
    </submittedName>
</protein>